<dbReference type="GO" id="GO:0003333">
    <property type="term" value="P:amino acid transmembrane transport"/>
    <property type="evidence" value="ECO:0000318"/>
    <property type="project" value="GO_Central"/>
</dbReference>
<dbReference type="RefSeq" id="XP_002115446.1">
    <property type="nucleotide sequence ID" value="XM_002115410.1"/>
</dbReference>
<keyword evidence="5" id="KW-0479">Metal-binding</keyword>
<evidence type="ECO:0000313" key="17">
    <source>
        <dbReference type="EMBL" id="EDV22291.1"/>
    </source>
</evidence>
<reference evidence="17 18" key="1">
    <citation type="journal article" date="2008" name="Nature">
        <title>The Trichoplax genome and the nature of placozoans.</title>
        <authorList>
            <person name="Srivastava M."/>
            <person name="Begovic E."/>
            <person name="Chapman J."/>
            <person name="Putnam N.H."/>
            <person name="Hellsten U."/>
            <person name="Kawashima T."/>
            <person name="Kuo A."/>
            <person name="Mitros T."/>
            <person name="Salamov A."/>
            <person name="Carpenter M.L."/>
            <person name="Signorovitch A.Y."/>
            <person name="Moreno M.A."/>
            <person name="Kamm K."/>
            <person name="Grimwood J."/>
            <person name="Schmutz J."/>
            <person name="Shapiro H."/>
            <person name="Grigoriev I.V."/>
            <person name="Buss L.W."/>
            <person name="Schierwater B."/>
            <person name="Dellaporta S.L."/>
            <person name="Rokhsar D.S."/>
        </authorList>
    </citation>
    <scope>NUCLEOTIDE SEQUENCE [LARGE SCALE GENOMIC DNA]</scope>
    <source>
        <strain evidence="17 18">Grell-BS-1999</strain>
    </source>
</reference>
<dbReference type="AlphaFoldDB" id="B3S4Y5"/>
<dbReference type="CTD" id="6756659"/>
<accession>B3S4Y5</accession>
<feature type="transmembrane region" description="Helical" evidence="15">
    <location>
        <begin position="198"/>
        <end position="215"/>
    </location>
</feature>
<dbReference type="PANTHER" id="PTHR22950:SF244">
    <property type="entry name" value="NEUTRAL AMINO ACID TRANSPORTER 9"/>
    <property type="match status" value="1"/>
</dbReference>
<evidence type="ECO:0000259" key="16">
    <source>
        <dbReference type="Pfam" id="PF01490"/>
    </source>
</evidence>
<feature type="transmembrane region" description="Helical" evidence="15">
    <location>
        <begin position="405"/>
        <end position="425"/>
    </location>
</feature>
<feature type="transmembrane region" description="Helical" evidence="15">
    <location>
        <begin position="76"/>
        <end position="96"/>
    </location>
</feature>
<evidence type="ECO:0000256" key="14">
    <source>
        <dbReference type="ARBA" id="ARBA00038442"/>
    </source>
</evidence>
<dbReference type="GO" id="GO:0046872">
    <property type="term" value="F:metal ion binding"/>
    <property type="evidence" value="ECO:0007669"/>
    <property type="project" value="UniProtKB-KW"/>
</dbReference>
<keyword evidence="9" id="KW-0915">Sodium</keyword>
<dbReference type="GO" id="GO:0015179">
    <property type="term" value="F:L-amino acid transmembrane transporter activity"/>
    <property type="evidence" value="ECO:0000318"/>
    <property type="project" value="GO_Central"/>
</dbReference>
<evidence type="ECO:0000256" key="9">
    <source>
        <dbReference type="ARBA" id="ARBA00023053"/>
    </source>
</evidence>
<evidence type="ECO:0000256" key="12">
    <source>
        <dbReference type="ARBA" id="ARBA00023180"/>
    </source>
</evidence>
<gene>
    <name evidence="17" type="ORF">TRIADDRAFT_29379</name>
</gene>
<evidence type="ECO:0000256" key="8">
    <source>
        <dbReference type="ARBA" id="ARBA00022989"/>
    </source>
</evidence>
<dbReference type="PhylomeDB" id="B3S4Y5"/>
<keyword evidence="8 15" id="KW-1133">Transmembrane helix</keyword>
<dbReference type="PANTHER" id="PTHR22950">
    <property type="entry name" value="AMINO ACID TRANSPORTER"/>
    <property type="match status" value="1"/>
</dbReference>
<dbReference type="STRING" id="10228.B3S4Y5"/>
<feature type="transmembrane region" description="Helical" evidence="15">
    <location>
        <begin position="262"/>
        <end position="282"/>
    </location>
</feature>
<keyword evidence="11" id="KW-1015">Disulfide bond</keyword>
<dbReference type="Pfam" id="PF01490">
    <property type="entry name" value="Aa_trans"/>
    <property type="match status" value="2"/>
</dbReference>
<evidence type="ECO:0000256" key="13">
    <source>
        <dbReference type="ARBA" id="ARBA00023228"/>
    </source>
</evidence>
<dbReference type="Proteomes" id="UP000009022">
    <property type="component" value="Unassembled WGS sequence"/>
</dbReference>
<keyword evidence="13" id="KW-0458">Lysosome</keyword>
<dbReference type="InParanoid" id="B3S4Y5"/>
<feature type="transmembrane region" description="Helical" evidence="15">
    <location>
        <begin position="369"/>
        <end position="393"/>
    </location>
</feature>
<feature type="transmembrane region" description="Helical" evidence="15">
    <location>
        <begin position="166"/>
        <end position="186"/>
    </location>
</feature>
<evidence type="ECO:0000313" key="18">
    <source>
        <dbReference type="Proteomes" id="UP000009022"/>
    </source>
</evidence>
<proteinExistence type="inferred from homology"/>
<dbReference type="GO" id="GO:0005765">
    <property type="term" value="C:lysosomal membrane"/>
    <property type="evidence" value="ECO:0000318"/>
    <property type="project" value="GO_Central"/>
</dbReference>
<evidence type="ECO:0000256" key="15">
    <source>
        <dbReference type="SAM" id="Phobius"/>
    </source>
</evidence>
<feature type="domain" description="Amino acid transporter transmembrane" evidence="16">
    <location>
        <begin position="3"/>
        <end position="108"/>
    </location>
</feature>
<evidence type="ECO:0000256" key="6">
    <source>
        <dbReference type="ARBA" id="ARBA00022753"/>
    </source>
</evidence>
<keyword evidence="12" id="KW-0325">Glycoprotein</keyword>
<dbReference type="GO" id="GO:0031902">
    <property type="term" value="C:late endosome membrane"/>
    <property type="evidence" value="ECO:0007669"/>
    <property type="project" value="UniProtKB-SubCell"/>
</dbReference>
<feature type="transmembrane region" description="Helical" evidence="15">
    <location>
        <begin position="302"/>
        <end position="324"/>
    </location>
</feature>
<comment type="similarity">
    <text evidence="14">Belongs to the amino acid/polyamine transporter 2 family. SLC38A9 subfamily.</text>
</comment>
<evidence type="ECO:0000256" key="1">
    <source>
        <dbReference type="ARBA" id="ARBA00004107"/>
    </source>
</evidence>
<evidence type="ECO:0000256" key="7">
    <source>
        <dbReference type="ARBA" id="ARBA00022970"/>
    </source>
</evidence>
<dbReference type="GeneID" id="6756659"/>
<keyword evidence="3" id="KW-0813">Transport</keyword>
<protein>
    <recommendedName>
        <fullName evidence="16">Amino acid transporter transmembrane domain-containing protein</fullName>
    </recommendedName>
</protein>
<dbReference type="InterPro" id="IPR013057">
    <property type="entry name" value="AA_transpt_TM"/>
</dbReference>
<evidence type="ECO:0000256" key="4">
    <source>
        <dbReference type="ARBA" id="ARBA00022692"/>
    </source>
</evidence>
<evidence type="ECO:0000256" key="10">
    <source>
        <dbReference type="ARBA" id="ARBA00023136"/>
    </source>
</evidence>
<keyword evidence="4 15" id="KW-0812">Transmembrane</keyword>
<evidence type="ECO:0000256" key="3">
    <source>
        <dbReference type="ARBA" id="ARBA00022448"/>
    </source>
</evidence>
<comment type="subcellular location">
    <subcellularLocation>
        <location evidence="1">Late endosome membrane</location>
        <topology evidence="1">Multi-pass membrane protein</topology>
    </subcellularLocation>
    <subcellularLocation>
        <location evidence="2">Lysosome membrane</location>
        <topology evidence="2">Multi-pass membrane protein</topology>
    </subcellularLocation>
</comment>
<dbReference type="HOGENOM" id="CLU_037564_0_0_1"/>
<keyword evidence="18" id="KW-1185">Reference proteome</keyword>
<keyword evidence="6" id="KW-0967">Endosome</keyword>
<dbReference type="KEGG" id="tad:TRIADDRAFT_29379"/>
<name>B3S4Y5_TRIAD</name>
<evidence type="ECO:0000256" key="11">
    <source>
        <dbReference type="ARBA" id="ARBA00023157"/>
    </source>
</evidence>
<dbReference type="EMBL" id="DS985250">
    <property type="protein sequence ID" value="EDV22291.1"/>
    <property type="molecule type" value="Genomic_DNA"/>
</dbReference>
<organism evidence="17 18">
    <name type="scientific">Trichoplax adhaerens</name>
    <name type="common">Trichoplax reptans</name>
    <dbReference type="NCBI Taxonomy" id="10228"/>
    <lineage>
        <taxon>Eukaryota</taxon>
        <taxon>Metazoa</taxon>
        <taxon>Placozoa</taxon>
        <taxon>Uniplacotomia</taxon>
        <taxon>Trichoplacea</taxon>
        <taxon>Trichoplacidae</taxon>
        <taxon>Trichoplax</taxon>
    </lineage>
</organism>
<evidence type="ECO:0000256" key="2">
    <source>
        <dbReference type="ARBA" id="ARBA00004155"/>
    </source>
</evidence>
<sequence>FSIWNLTVGTSLLSIPWAIGKAGLILGPLFIILVNLTLLYSCYLIVEGARHFGYKDGYKDFNDLIRHFLGPISEKISCVIVSIVLIGVCLIFWILASNFMYTTVYFVRGMSTLPVTLYSIGIDIAHKAEVVCPVIGAINGTDFESNKTETGNDRLFDQYWHQTKTVPLYLIVVLFPLMNLPSPVIFNKLSSIGILSSLYLIIFVIIKSSFWTSTIDTNFELASPTFPVVTGVVSTAFSIHANLLPVTQCNRNPQNTVRDLTIAYGCSCATYLLVGMLFFIKFPLSVQCIQSVFLDNFGPDDIMSFLGRLTLLIQNIVTYPIIAFAARIKIMSTLYGEKYPSWKHVLIFNIMVTTICVLGAMFFPNVGTILRFVGACGGLFYCLLLPCAVQFAIRKKENRLTVISVLSYIYLIVFGLSNCIAQFIIN</sequence>
<feature type="transmembrane region" description="Helical" evidence="15">
    <location>
        <begin position="345"/>
        <end position="363"/>
    </location>
</feature>
<feature type="non-terminal residue" evidence="17">
    <location>
        <position position="1"/>
    </location>
</feature>
<evidence type="ECO:0000256" key="5">
    <source>
        <dbReference type="ARBA" id="ARBA00022723"/>
    </source>
</evidence>
<keyword evidence="7" id="KW-0029">Amino-acid transport</keyword>
<feature type="transmembrane region" description="Helical" evidence="15">
    <location>
        <begin position="22"/>
        <end position="46"/>
    </location>
</feature>
<dbReference type="OMA" id="YIFSANM"/>
<keyword evidence="10 15" id="KW-0472">Membrane</keyword>
<dbReference type="OrthoDB" id="294730at2759"/>
<dbReference type="eggNOG" id="KOG1305">
    <property type="taxonomic scope" value="Eukaryota"/>
</dbReference>
<feature type="transmembrane region" description="Helical" evidence="15">
    <location>
        <begin position="221"/>
        <end position="241"/>
    </location>
</feature>
<feature type="domain" description="Amino acid transporter transmembrane" evidence="16">
    <location>
        <begin position="156"/>
        <end position="421"/>
    </location>
</feature>